<proteinExistence type="predicted"/>
<organism evidence="1">
    <name type="scientific">Spongospora subterranea</name>
    <dbReference type="NCBI Taxonomy" id="70186"/>
    <lineage>
        <taxon>Eukaryota</taxon>
        <taxon>Sar</taxon>
        <taxon>Rhizaria</taxon>
        <taxon>Endomyxa</taxon>
        <taxon>Phytomyxea</taxon>
        <taxon>Plasmodiophorida</taxon>
        <taxon>Plasmodiophoridae</taxon>
        <taxon>Spongospora</taxon>
    </lineage>
</organism>
<dbReference type="AlphaFoldDB" id="A0A0H5QFX9"/>
<protein>
    <submittedName>
        <fullName evidence="1">Uncharacterized protein</fullName>
    </submittedName>
</protein>
<sequence>MLFMHPKSARSVWWNILAQWDWATFNYSDGRLAITRQIPGGISSGCAMKFIMIQSPPVPPWLSLVSAWNRPSSYSTTSWRYAAPSKTLIKHNLQPLFLCLYNLFFPKTLIRRNLHPLFLSLLSPLIV</sequence>
<evidence type="ECO:0000313" key="1">
    <source>
        <dbReference type="EMBL" id="CRZ00845.1"/>
    </source>
</evidence>
<accession>A0A0H5QFX9</accession>
<dbReference type="EMBL" id="HACM01000403">
    <property type="protein sequence ID" value="CRZ00845.1"/>
    <property type="molecule type" value="Transcribed_RNA"/>
</dbReference>
<name>A0A0H5QFX9_9EUKA</name>
<reference evidence="1" key="1">
    <citation type="submission" date="2015-04" db="EMBL/GenBank/DDBJ databases">
        <title>The genome sequence of the plant pathogenic Rhizarian Plasmodiophora brassicae reveals insights in its biotrophic life cycle and the origin of chitin synthesis.</title>
        <authorList>
            <person name="Schwelm A."/>
            <person name="Fogelqvist J."/>
            <person name="Knaust A."/>
            <person name="Julke S."/>
            <person name="Lilja T."/>
            <person name="Dhandapani V."/>
            <person name="Bonilla-Rosso G."/>
            <person name="Karlsson M."/>
            <person name="Shevchenko A."/>
            <person name="Choi S.R."/>
            <person name="Kim H.G."/>
            <person name="Park J.Y."/>
            <person name="Lim Y.P."/>
            <person name="Ludwig-Muller J."/>
            <person name="Dixelius C."/>
        </authorList>
    </citation>
    <scope>NUCLEOTIDE SEQUENCE</scope>
    <source>
        <tissue evidence="1">Potato root galls</tissue>
    </source>
</reference>